<feature type="compositionally biased region" description="Acidic residues" evidence="6">
    <location>
        <begin position="24"/>
        <end position="43"/>
    </location>
</feature>
<organism evidence="8 9">
    <name type="scientific">Acrobeloides nanus</name>
    <dbReference type="NCBI Taxonomy" id="290746"/>
    <lineage>
        <taxon>Eukaryota</taxon>
        <taxon>Metazoa</taxon>
        <taxon>Ecdysozoa</taxon>
        <taxon>Nematoda</taxon>
        <taxon>Chromadorea</taxon>
        <taxon>Rhabditida</taxon>
        <taxon>Tylenchina</taxon>
        <taxon>Cephalobomorpha</taxon>
        <taxon>Cephaloboidea</taxon>
        <taxon>Cephalobidae</taxon>
        <taxon>Acrobeloides</taxon>
    </lineage>
</organism>
<keyword evidence="8" id="KW-1185">Reference proteome</keyword>
<evidence type="ECO:0000313" key="8">
    <source>
        <dbReference type="Proteomes" id="UP000887540"/>
    </source>
</evidence>
<keyword evidence="3" id="KW-0863">Zinc-finger</keyword>
<evidence type="ECO:0000256" key="3">
    <source>
        <dbReference type="ARBA" id="ARBA00022771"/>
    </source>
</evidence>
<dbReference type="AlphaFoldDB" id="A0A914CIP3"/>
<name>A0A914CIP3_9BILA</name>
<evidence type="ECO:0000313" key="9">
    <source>
        <dbReference type="WBParaSite" id="ACRNAN_scaffold10795.g29056.t1"/>
    </source>
</evidence>
<comment type="subcellular location">
    <subcellularLocation>
        <location evidence="1">Nucleus</location>
    </subcellularLocation>
</comment>
<keyword evidence="4" id="KW-0862">Zinc</keyword>
<evidence type="ECO:0000259" key="7">
    <source>
        <dbReference type="SMART" id="SM00581"/>
    </source>
</evidence>
<feature type="compositionally biased region" description="Basic and acidic residues" evidence="6">
    <location>
        <begin position="1"/>
        <end position="10"/>
    </location>
</feature>
<evidence type="ECO:0000256" key="4">
    <source>
        <dbReference type="ARBA" id="ARBA00022833"/>
    </source>
</evidence>
<dbReference type="SMART" id="SM00581">
    <property type="entry name" value="PSP"/>
    <property type="match status" value="1"/>
</dbReference>
<sequence length="413" mass="46021">MNTDRGENARGKLPKTASGNSLVEIDDLEDGEISNGLPDEDASSDSPDIVFESDGNDNMFELDLNPVEEDENEALVKVTVGSHLNKTLVGLGPVSTPDSVKSTPRGGVCFNCSGPHSLIECTEPRDNRRIMRNRSFHQQRKGDGLRMHSTQGNEFKPGEISDKLRKALDINKFDIPEWILRMRNKGLYDGYPPGYMKAAMEADTIPFLEGNDSSTEKTRPVLKINPSKLVRYPGFNHFDSHLKDGPEYRPYRIPTFEQFTQGYVKWVQENVRPSEEIVKEIVTNEKALKSRKKKSNGNQNEEVEVVETTTAETISILSPPPVAPDLDMRATTPVSMDVPSTSTPSNRLSAITAIPGTPIMIDRPASSQADKNKPDLAKWADGIVPFQAHEESTGKKGFLKEMMQMLNEYKQKK</sequence>
<evidence type="ECO:0000256" key="5">
    <source>
        <dbReference type="ARBA" id="ARBA00023242"/>
    </source>
</evidence>
<dbReference type="PANTHER" id="PTHR13316:SF0">
    <property type="entry name" value="ZINC FINGER CCHC DOMAIN-CONTAINING PROTEIN 8"/>
    <property type="match status" value="1"/>
</dbReference>
<protein>
    <submittedName>
        <fullName evidence="9">PSP proline-rich domain-containing protein</fullName>
    </submittedName>
</protein>
<keyword evidence="2" id="KW-0479">Metal-binding</keyword>
<evidence type="ECO:0000256" key="1">
    <source>
        <dbReference type="ARBA" id="ARBA00004123"/>
    </source>
</evidence>
<accession>A0A914CIP3</accession>
<proteinExistence type="predicted"/>
<dbReference type="GO" id="GO:0008270">
    <property type="term" value="F:zinc ion binding"/>
    <property type="evidence" value="ECO:0007669"/>
    <property type="project" value="UniProtKB-KW"/>
</dbReference>
<feature type="domain" description="PSP proline-rich" evidence="7">
    <location>
        <begin position="152"/>
        <end position="207"/>
    </location>
</feature>
<dbReference type="GO" id="GO:0003723">
    <property type="term" value="F:RNA binding"/>
    <property type="evidence" value="ECO:0007669"/>
    <property type="project" value="TreeGrafter"/>
</dbReference>
<feature type="region of interest" description="Disordered" evidence="6">
    <location>
        <begin position="137"/>
        <end position="157"/>
    </location>
</feature>
<evidence type="ECO:0000256" key="2">
    <source>
        <dbReference type="ARBA" id="ARBA00022723"/>
    </source>
</evidence>
<keyword evidence="5" id="KW-0539">Nucleus</keyword>
<evidence type="ECO:0000256" key="6">
    <source>
        <dbReference type="SAM" id="MobiDB-lite"/>
    </source>
</evidence>
<feature type="region of interest" description="Disordered" evidence="6">
    <location>
        <begin position="1"/>
        <end position="53"/>
    </location>
</feature>
<dbReference type="WBParaSite" id="ACRNAN_scaffold10795.g29056.t1">
    <property type="protein sequence ID" value="ACRNAN_scaffold10795.g29056.t1"/>
    <property type="gene ID" value="ACRNAN_scaffold10795.g29056"/>
</dbReference>
<dbReference type="InterPro" id="IPR006568">
    <property type="entry name" value="PSP_pro-rich"/>
</dbReference>
<dbReference type="GO" id="GO:0071013">
    <property type="term" value="C:catalytic step 2 spliceosome"/>
    <property type="evidence" value="ECO:0007669"/>
    <property type="project" value="TreeGrafter"/>
</dbReference>
<dbReference type="Proteomes" id="UP000887540">
    <property type="component" value="Unplaced"/>
</dbReference>
<dbReference type="InterPro" id="IPR052115">
    <property type="entry name" value="NEXT_complex_subunit_ZCCHC8"/>
</dbReference>
<dbReference type="Pfam" id="PF04046">
    <property type="entry name" value="PSP"/>
    <property type="match status" value="1"/>
</dbReference>
<dbReference type="PANTHER" id="PTHR13316">
    <property type="entry name" value="ZINC FINGER, CCHC DOMAIN CONTAINING 8"/>
    <property type="match status" value="1"/>
</dbReference>
<reference evidence="9" key="1">
    <citation type="submission" date="2022-11" db="UniProtKB">
        <authorList>
            <consortium name="WormBaseParasite"/>
        </authorList>
    </citation>
    <scope>IDENTIFICATION</scope>
</reference>